<evidence type="ECO:0000256" key="7">
    <source>
        <dbReference type="ARBA" id="ARBA00022989"/>
    </source>
</evidence>
<dbReference type="Pfam" id="PF05631">
    <property type="entry name" value="MFS_5"/>
    <property type="match status" value="1"/>
</dbReference>
<evidence type="ECO:0000256" key="6">
    <source>
        <dbReference type="ARBA" id="ARBA00022692"/>
    </source>
</evidence>
<comment type="function">
    <text evidence="1">Mediates high-affinity intracellular uptake of the rare oligo-element molybdenum.</text>
</comment>
<dbReference type="AlphaFoldDB" id="A0A7R8ZP09"/>
<evidence type="ECO:0000256" key="9">
    <source>
        <dbReference type="ARBA" id="ARBA00023136"/>
    </source>
</evidence>
<evidence type="ECO:0000256" key="8">
    <source>
        <dbReference type="ARBA" id="ARBA00023065"/>
    </source>
</evidence>
<proteinExistence type="predicted"/>
<accession>A0A7R8ZP09</accession>
<comment type="subcellular location">
    <subcellularLocation>
        <location evidence="2">Cell membrane</location>
        <topology evidence="2">Multi-pass membrane protein</topology>
    </subcellularLocation>
</comment>
<keyword evidence="5" id="KW-1003">Cell membrane</keyword>
<evidence type="ECO:0000256" key="5">
    <source>
        <dbReference type="ARBA" id="ARBA00022475"/>
    </source>
</evidence>
<evidence type="ECO:0000256" key="11">
    <source>
        <dbReference type="ARBA" id="ARBA00032555"/>
    </source>
</evidence>
<keyword evidence="6" id="KW-0812">Transmembrane</keyword>
<evidence type="ECO:0000256" key="10">
    <source>
        <dbReference type="ARBA" id="ARBA00030646"/>
    </source>
</evidence>
<dbReference type="GO" id="GO:0015098">
    <property type="term" value="F:molybdate ion transmembrane transporter activity"/>
    <property type="evidence" value="ECO:0007669"/>
    <property type="project" value="InterPro"/>
</dbReference>
<dbReference type="SUPFAM" id="SSF103473">
    <property type="entry name" value="MFS general substrate transporter"/>
    <property type="match status" value="2"/>
</dbReference>
<dbReference type="EMBL" id="OB663804">
    <property type="protein sequence ID" value="CAD7231718.1"/>
    <property type="molecule type" value="Genomic_DNA"/>
</dbReference>
<name>A0A7R8ZP09_9CRUS</name>
<keyword evidence="9" id="KW-0472">Membrane</keyword>
<dbReference type="GO" id="GO:0005886">
    <property type="term" value="C:plasma membrane"/>
    <property type="evidence" value="ECO:0007669"/>
    <property type="project" value="UniProtKB-SubCell"/>
</dbReference>
<dbReference type="InterPro" id="IPR008509">
    <property type="entry name" value="MOT2/MFSD5"/>
</dbReference>
<keyword evidence="7" id="KW-1133">Transmembrane helix</keyword>
<gene>
    <name evidence="12" type="ORF">CTOB1V02_LOCUS9562</name>
</gene>
<evidence type="ECO:0000256" key="1">
    <source>
        <dbReference type="ARBA" id="ARBA00003019"/>
    </source>
</evidence>
<dbReference type="GO" id="GO:0006811">
    <property type="term" value="P:monoatomic ion transport"/>
    <property type="evidence" value="ECO:0007669"/>
    <property type="project" value="UniProtKB-KW"/>
</dbReference>
<keyword evidence="8" id="KW-0406">Ion transport</keyword>
<organism evidence="12">
    <name type="scientific">Cyprideis torosa</name>
    <dbReference type="NCBI Taxonomy" id="163714"/>
    <lineage>
        <taxon>Eukaryota</taxon>
        <taxon>Metazoa</taxon>
        <taxon>Ecdysozoa</taxon>
        <taxon>Arthropoda</taxon>
        <taxon>Crustacea</taxon>
        <taxon>Oligostraca</taxon>
        <taxon>Ostracoda</taxon>
        <taxon>Podocopa</taxon>
        <taxon>Podocopida</taxon>
        <taxon>Cytherocopina</taxon>
        <taxon>Cytheroidea</taxon>
        <taxon>Cytherideidae</taxon>
        <taxon>Cyprideis</taxon>
    </lineage>
</organism>
<dbReference type="PANTHER" id="PTHR23516:SF1">
    <property type="entry name" value="MOLYBDATE-ANION TRANSPORTER"/>
    <property type="match status" value="1"/>
</dbReference>
<dbReference type="OrthoDB" id="263957at2759"/>
<evidence type="ECO:0000256" key="4">
    <source>
        <dbReference type="ARBA" id="ARBA00022448"/>
    </source>
</evidence>
<sequence length="588" mass="64337">MALYDMYELVVFTGLALSALVGVDQIFVRKAASKDSVVSTVTNPEFLRFQNTYCIVYFLAVFADWLQGPYVYKLYSYYGFGEFEIAVLYIIGFAVSATLGTFTGPLADKFGRKRMCLIFCVLYGLTCLTKVSSSGIVLGLGRVLGGISTSILFSAFESWYVYEHKERYQFDSSWLSLTFGRTTYWNGILAIFAGVVANVVAEDLQFGPLAPFIVAIPVLMACAVAIQTGWHENYGQSTFSFRTSCMEGLYKILDSRLIFLPVFVAECRGMEKENIKSTGVFQKPNADNIVSTFALPEIENDVYRCRYALSAFSHVGLVLVYFMRVNVSVAVVIMSSAPHLHTTSEPMPGAMWAAAVGGKMAFGLSVLTTALISLVTPLLARAAVEYFIASRVVMGLVQGLNPEHSWLSSFRDTSGNHDVWEDGLRCSFFPEFSESFGPWFGMFSSAVLLFFVPIADSRPPLAIGLFTGSVGMLAATLAGVCVNHIDLAPNFAGFLMAFTNTLGTIPGIAIPAVTQRLVGLGPNPFGWRVVIWGTSFILVAGNIIFLFLGSAEEQTWNNTGDTVQAIHLQQYSSLQMLPSTSTNKASKQ</sequence>
<evidence type="ECO:0000256" key="3">
    <source>
        <dbReference type="ARBA" id="ARBA00021242"/>
    </source>
</evidence>
<reference evidence="12" key="1">
    <citation type="submission" date="2020-11" db="EMBL/GenBank/DDBJ databases">
        <authorList>
            <person name="Tran Van P."/>
        </authorList>
    </citation>
    <scope>NUCLEOTIDE SEQUENCE</scope>
</reference>
<protein>
    <recommendedName>
        <fullName evidence="3">Molybdate-anion transporter</fullName>
    </recommendedName>
    <alternativeName>
        <fullName evidence="10">Major facilitator superfamily domain-containing protein 5</fullName>
    </alternativeName>
    <alternativeName>
        <fullName evidence="11">Molybdate transporter 2 homolog</fullName>
    </alternativeName>
</protein>
<keyword evidence="4" id="KW-0813">Transport</keyword>
<evidence type="ECO:0000256" key="2">
    <source>
        <dbReference type="ARBA" id="ARBA00004651"/>
    </source>
</evidence>
<dbReference type="PANTHER" id="PTHR23516">
    <property type="entry name" value="SAM (S-ADENOSYL METHIONINE) TRANSPORTER"/>
    <property type="match status" value="1"/>
</dbReference>
<dbReference type="Gene3D" id="1.20.1250.20">
    <property type="entry name" value="MFS general substrate transporter like domains"/>
    <property type="match status" value="1"/>
</dbReference>
<evidence type="ECO:0000313" key="12">
    <source>
        <dbReference type="EMBL" id="CAD7231718.1"/>
    </source>
</evidence>
<dbReference type="InterPro" id="IPR036259">
    <property type="entry name" value="MFS_trans_sf"/>
</dbReference>